<feature type="domain" description="MOSC" evidence="2">
    <location>
        <begin position="195"/>
        <end position="361"/>
    </location>
</feature>
<dbReference type="Pfam" id="PF03476">
    <property type="entry name" value="MOSC_N"/>
    <property type="match status" value="1"/>
</dbReference>
<evidence type="ECO:0000256" key="1">
    <source>
        <dbReference type="SAM" id="MobiDB-lite"/>
    </source>
</evidence>
<feature type="region of interest" description="Disordered" evidence="1">
    <location>
        <begin position="85"/>
        <end position="117"/>
    </location>
</feature>
<dbReference type="InterPro" id="IPR005302">
    <property type="entry name" value="MoCF_Sase_C"/>
</dbReference>
<dbReference type="PANTHER" id="PTHR14237">
    <property type="entry name" value="MOLYBDOPTERIN COFACTOR SULFURASE MOSC"/>
    <property type="match status" value="1"/>
</dbReference>
<organism evidence="3 4">
    <name type="scientific">Cercophora scortea</name>
    <dbReference type="NCBI Taxonomy" id="314031"/>
    <lineage>
        <taxon>Eukaryota</taxon>
        <taxon>Fungi</taxon>
        <taxon>Dikarya</taxon>
        <taxon>Ascomycota</taxon>
        <taxon>Pezizomycotina</taxon>
        <taxon>Sordariomycetes</taxon>
        <taxon>Sordariomycetidae</taxon>
        <taxon>Sordariales</taxon>
        <taxon>Lasiosphaeriaceae</taxon>
        <taxon>Cercophora</taxon>
    </lineage>
</organism>
<dbReference type="SUPFAM" id="SSF50800">
    <property type="entry name" value="PK beta-barrel domain-like"/>
    <property type="match status" value="1"/>
</dbReference>
<reference evidence="3" key="2">
    <citation type="submission" date="2023-06" db="EMBL/GenBank/DDBJ databases">
        <authorList>
            <consortium name="Lawrence Berkeley National Laboratory"/>
            <person name="Haridas S."/>
            <person name="Hensen N."/>
            <person name="Bonometti L."/>
            <person name="Westerberg I."/>
            <person name="Brannstrom I.O."/>
            <person name="Guillou S."/>
            <person name="Cros-Aarteil S."/>
            <person name="Calhoun S."/>
            <person name="Kuo A."/>
            <person name="Mondo S."/>
            <person name="Pangilinan J."/>
            <person name="Riley R."/>
            <person name="Labutti K."/>
            <person name="Andreopoulos B."/>
            <person name="Lipzen A."/>
            <person name="Chen C."/>
            <person name="Yanf M."/>
            <person name="Daum C."/>
            <person name="Ng V."/>
            <person name="Clum A."/>
            <person name="Steindorff A."/>
            <person name="Ohm R."/>
            <person name="Martin F."/>
            <person name="Silar P."/>
            <person name="Natvig D."/>
            <person name="Lalanne C."/>
            <person name="Gautier V."/>
            <person name="Ament-Velasquez S.L."/>
            <person name="Kruys A."/>
            <person name="Hutchinson M.I."/>
            <person name="Powell A.J."/>
            <person name="Barry K."/>
            <person name="Miller A.N."/>
            <person name="Grigoriev I.V."/>
            <person name="Debuchy R."/>
            <person name="Gladieux P."/>
            <person name="Thoren M.H."/>
            <person name="Johannesson H."/>
        </authorList>
    </citation>
    <scope>NUCLEOTIDE SEQUENCE</scope>
    <source>
        <strain evidence="3">SMH4131-1</strain>
    </source>
</reference>
<proteinExistence type="predicted"/>
<dbReference type="GO" id="GO:0030151">
    <property type="term" value="F:molybdenum ion binding"/>
    <property type="evidence" value="ECO:0007669"/>
    <property type="project" value="InterPro"/>
</dbReference>
<dbReference type="PANTHER" id="PTHR14237:SF34">
    <property type="entry name" value="MOSC DOMAIN PROTEIN (AFU_ORTHOLOGUE AFUA_2G07820)"/>
    <property type="match status" value="1"/>
</dbReference>
<dbReference type="InterPro" id="IPR005303">
    <property type="entry name" value="MOCOS_middle"/>
</dbReference>
<feature type="compositionally biased region" description="Low complexity" evidence="1">
    <location>
        <begin position="174"/>
        <end position="185"/>
    </location>
</feature>
<dbReference type="SUPFAM" id="SSF141673">
    <property type="entry name" value="MOSC N-terminal domain-like"/>
    <property type="match status" value="1"/>
</dbReference>
<dbReference type="GO" id="GO:0030170">
    <property type="term" value="F:pyridoxal phosphate binding"/>
    <property type="evidence" value="ECO:0007669"/>
    <property type="project" value="InterPro"/>
</dbReference>
<dbReference type="PROSITE" id="PS51340">
    <property type="entry name" value="MOSC"/>
    <property type="match status" value="1"/>
</dbReference>
<keyword evidence="4" id="KW-1185">Reference proteome</keyword>
<reference evidence="3" key="1">
    <citation type="journal article" date="2023" name="Mol. Phylogenet. Evol.">
        <title>Genome-scale phylogeny and comparative genomics of the fungal order Sordariales.</title>
        <authorList>
            <person name="Hensen N."/>
            <person name="Bonometti L."/>
            <person name="Westerberg I."/>
            <person name="Brannstrom I.O."/>
            <person name="Guillou S."/>
            <person name="Cros-Aarteil S."/>
            <person name="Calhoun S."/>
            <person name="Haridas S."/>
            <person name="Kuo A."/>
            <person name="Mondo S."/>
            <person name="Pangilinan J."/>
            <person name="Riley R."/>
            <person name="LaButti K."/>
            <person name="Andreopoulos B."/>
            <person name="Lipzen A."/>
            <person name="Chen C."/>
            <person name="Yan M."/>
            <person name="Daum C."/>
            <person name="Ng V."/>
            <person name="Clum A."/>
            <person name="Steindorff A."/>
            <person name="Ohm R.A."/>
            <person name="Martin F."/>
            <person name="Silar P."/>
            <person name="Natvig D.O."/>
            <person name="Lalanne C."/>
            <person name="Gautier V."/>
            <person name="Ament-Velasquez S.L."/>
            <person name="Kruys A."/>
            <person name="Hutchinson M.I."/>
            <person name="Powell A.J."/>
            <person name="Barry K."/>
            <person name="Miller A.N."/>
            <person name="Grigoriev I.V."/>
            <person name="Debuchy R."/>
            <person name="Gladieux P."/>
            <person name="Hiltunen Thoren M."/>
            <person name="Johannesson H."/>
        </authorList>
    </citation>
    <scope>NUCLEOTIDE SEQUENCE</scope>
    <source>
        <strain evidence="3">SMH4131-1</strain>
    </source>
</reference>
<dbReference type="AlphaFoldDB" id="A0AAE0MJK8"/>
<evidence type="ECO:0000313" key="3">
    <source>
        <dbReference type="EMBL" id="KAK3334068.1"/>
    </source>
</evidence>
<evidence type="ECO:0000259" key="2">
    <source>
        <dbReference type="PROSITE" id="PS51340"/>
    </source>
</evidence>
<accession>A0AAE0MJK8</accession>
<dbReference type="GO" id="GO:0003824">
    <property type="term" value="F:catalytic activity"/>
    <property type="evidence" value="ECO:0007669"/>
    <property type="project" value="InterPro"/>
</dbReference>
<comment type="caution">
    <text evidence="3">The sequence shown here is derived from an EMBL/GenBank/DDBJ whole genome shotgun (WGS) entry which is preliminary data.</text>
</comment>
<dbReference type="Pfam" id="PF03473">
    <property type="entry name" value="MOSC"/>
    <property type="match status" value="1"/>
</dbReference>
<sequence>MKIRSLHVYPIKALRGIPLEHAQLGPQGIRYDRRFMLYTVRPNGEWKKMQLDSYPQCALFEQQIIHRADSSGKDSSVIVVRYHQPADGEASSESETTTSSSPPPPPPPPPPIEVPLNPEISSLEAAAVDLHGSPASAYRMGDHYDAWFSECFGIPVILVYIGDGKRAVLGNTLPPKAKQQPKQPATPERQKGWMSSLASYVTGSKPEEAPAPWLTFTDVAPFLVTSESSLKDVCARFPDDQPVGMFRFRPNIVVDGDGEEAWAEDFWTELTIGGHAAQQQTGSKLALTGNCGRCTSLNVDYQTGKPSTGEMGNVLKKLMKDRRVDPGVKYSPVFGRYAFLEKGGDAGEFVTVSVGDEVQVTGRSSERSVWDWPGL</sequence>
<feature type="compositionally biased region" description="Pro residues" evidence="1">
    <location>
        <begin position="101"/>
        <end position="113"/>
    </location>
</feature>
<dbReference type="InterPro" id="IPR011037">
    <property type="entry name" value="Pyrv_Knase-like_insert_dom_sf"/>
</dbReference>
<feature type="region of interest" description="Disordered" evidence="1">
    <location>
        <begin position="172"/>
        <end position="193"/>
    </location>
</feature>
<protein>
    <recommendedName>
        <fullName evidence="2">MOSC domain-containing protein</fullName>
    </recommendedName>
</protein>
<evidence type="ECO:0000313" key="4">
    <source>
        <dbReference type="Proteomes" id="UP001286456"/>
    </source>
</evidence>
<name>A0AAE0MJK8_9PEZI</name>
<dbReference type="Proteomes" id="UP001286456">
    <property type="component" value="Unassembled WGS sequence"/>
</dbReference>
<dbReference type="EMBL" id="JAUEPO010000002">
    <property type="protein sequence ID" value="KAK3334068.1"/>
    <property type="molecule type" value="Genomic_DNA"/>
</dbReference>
<feature type="compositionally biased region" description="Low complexity" evidence="1">
    <location>
        <begin position="91"/>
        <end position="100"/>
    </location>
</feature>
<gene>
    <name evidence="3" type="ORF">B0T19DRAFT_491315</name>
</gene>